<sequence>MPAIRLRKRGQLTLPEDIRSKFRLEEGDSFDVKVRGREIVLIPYKRVPLDQAWFWTREWQAKEQEADEDLAAGRYKDYDTVDDLLEDLHRED</sequence>
<protein>
    <recommendedName>
        <fullName evidence="1">SpoVT-AbrB domain-containing protein</fullName>
    </recommendedName>
</protein>
<reference evidence="6 7" key="1">
    <citation type="journal article" date="2020" name="Front. Microbiol.">
        <title>Single-cell genomics of novel Actinobacteria with the Wood-Ljungdahl pathway discovered in a serpentinizing system.</title>
        <authorList>
            <person name="Merino N."/>
            <person name="Kawai M."/>
            <person name="Boyd E.S."/>
            <person name="Colman D.R."/>
            <person name="McGlynn S.E."/>
            <person name="Nealson K.H."/>
            <person name="Kurokawa K."/>
            <person name="Hongoh Y."/>
        </authorList>
    </citation>
    <scope>NUCLEOTIDE SEQUENCE [LARGE SCALE GENOMIC DNA]</scope>
    <source>
        <strain evidence="2 7">S03</strain>
        <strain evidence="3 8">S09_30</strain>
        <strain evidence="4 9">S34</strain>
        <strain evidence="5 6">S44</strain>
    </source>
</reference>
<name>A0A6V8NU88_9ACTN</name>
<dbReference type="EMBL" id="BLRW01000148">
    <property type="protein sequence ID" value="GFP23613.1"/>
    <property type="molecule type" value="Genomic_DNA"/>
</dbReference>
<dbReference type="GO" id="GO:0003677">
    <property type="term" value="F:DNA binding"/>
    <property type="evidence" value="ECO:0007669"/>
    <property type="project" value="InterPro"/>
</dbReference>
<dbReference type="Pfam" id="PF04014">
    <property type="entry name" value="MazE_antitoxin"/>
    <property type="match status" value="1"/>
</dbReference>
<evidence type="ECO:0000313" key="4">
    <source>
        <dbReference type="EMBL" id="GFP29839.1"/>
    </source>
</evidence>
<dbReference type="SMART" id="SM00966">
    <property type="entry name" value="SpoVT_AbrB"/>
    <property type="match status" value="1"/>
</dbReference>
<feature type="domain" description="SpoVT-AbrB" evidence="1">
    <location>
        <begin position="4"/>
        <end position="49"/>
    </location>
</feature>
<accession>A0A6V8NU88</accession>
<dbReference type="EMBL" id="BLSC01000006">
    <property type="protein sequence ID" value="GFP36483.1"/>
    <property type="molecule type" value="Genomic_DNA"/>
</dbReference>
<evidence type="ECO:0000313" key="6">
    <source>
        <dbReference type="Proteomes" id="UP000561271"/>
    </source>
</evidence>
<dbReference type="Proteomes" id="UP000574717">
    <property type="component" value="Unassembled WGS sequence"/>
</dbReference>
<dbReference type="Proteomes" id="UP000588083">
    <property type="component" value="Unassembled WGS sequence"/>
</dbReference>
<dbReference type="InterPro" id="IPR007159">
    <property type="entry name" value="SpoVT-AbrB_dom"/>
</dbReference>
<evidence type="ECO:0000313" key="8">
    <source>
        <dbReference type="Proteomes" id="UP000585609"/>
    </source>
</evidence>
<dbReference type="EMBL" id="BLRZ01000027">
    <property type="protein sequence ID" value="GFP29839.1"/>
    <property type="molecule type" value="Genomic_DNA"/>
</dbReference>
<evidence type="ECO:0000313" key="2">
    <source>
        <dbReference type="EMBL" id="GFP18858.1"/>
    </source>
</evidence>
<organism evidence="3 8">
    <name type="scientific">Candidatus Hakubella thermalkaliphila</name>
    <dbReference type="NCBI Taxonomy" id="2754717"/>
    <lineage>
        <taxon>Bacteria</taxon>
        <taxon>Bacillati</taxon>
        <taxon>Actinomycetota</taxon>
        <taxon>Actinomycetota incertae sedis</taxon>
        <taxon>Candidatus Hakubellales</taxon>
        <taxon>Candidatus Hakubellaceae</taxon>
        <taxon>Candidatus Hakubella</taxon>
    </lineage>
</organism>
<evidence type="ECO:0000259" key="1">
    <source>
        <dbReference type="SMART" id="SM00966"/>
    </source>
</evidence>
<evidence type="ECO:0000313" key="9">
    <source>
        <dbReference type="Proteomes" id="UP000588083"/>
    </source>
</evidence>
<dbReference type="NCBIfam" id="TIGR01439">
    <property type="entry name" value="lp_hng_hel_AbrB"/>
    <property type="match status" value="1"/>
</dbReference>
<evidence type="ECO:0000313" key="5">
    <source>
        <dbReference type="EMBL" id="GFP36483.1"/>
    </source>
</evidence>
<evidence type="ECO:0000313" key="7">
    <source>
        <dbReference type="Proteomes" id="UP000574717"/>
    </source>
</evidence>
<evidence type="ECO:0000313" key="3">
    <source>
        <dbReference type="EMBL" id="GFP23613.1"/>
    </source>
</evidence>
<dbReference type="SUPFAM" id="SSF89447">
    <property type="entry name" value="AbrB/MazE/MraZ-like"/>
    <property type="match status" value="1"/>
</dbReference>
<keyword evidence="9" id="KW-1185">Reference proteome</keyword>
<dbReference type="AlphaFoldDB" id="A0A6V8NU88"/>
<gene>
    <name evidence="2" type="ORF">HKBW3S03_00363</name>
    <name evidence="3" type="ORF">HKBW3S09_01078</name>
    <name evidence="4" type="ORF">HKBW3S34_00759</name>
    <name evidence="5" type="ORF">HKBW3S44_00166</name>
</gene>
<dbReference type="EMBL" id="BLRU01000018">
    <property type="protein sequence ID" value="GFP18858.1"/>
    <property type="molecule type" value="Genomic_DNA"/>
</dbReference>
<dbReference type="Proteomes" id="UP000585609">
    <property type="component" value="Unassembled WGS sequence"/>
</dbReference>
<dbReference type="Proteomes" id="UP000561271">
    <property type="component" value="Unassembled WGS sequence"/>
</dbReference>
<dbReference type="RefSeq" id="WP_176230829.1">
    <property type="nucleotide sequence ID" value="NZ_BLRU01000018.1"/>
</dbReference>
<dbReference type="Gene3D" id="2.10.260.10">
    <property type="match status" value="1"/>
</dbReference>
<comment type="caution">
    <text evidence="3">The sequence shown here is derived from an EMBL/GenBank/DDBJ whole genome shotgun (WGS) entry which is preliminary data.</text>
</comment>
<proteinExistence type="predicted"/>
<dbReference type="InterPro" id="IPR037914">
    <property type="entry name" value="SpoVT-AbrB_sf"/>
</dbReference>